<gene>
    <name evidence="2" type="ORF">C0674_11285</name>
</gene>
<proteinExistence type="predicted"/>
<reference evidence="2 3" key="1">
    <citation type="submission" date="2018-01" db="EMBL/GenBank/DDBJ databases">
        <title>Complete genome sequencing of Sporolactobacillus terrae DLG3.</title>
        <authorList>
            <person name="Nam Y.-D."/>
            <person name="Kang J."/>
            <person name="Chung W.-H."/>
        </authorList>
    </citation>
    <scope>NUCLEOTIDE SEQUENCE [LARGE SCALE GENOMIC DNA]</scope>
    <source>
        <strain evidence="2 3">DLG3</strain>
    </source>
</reference>
<accession>A0ABX5Q929</accession>
<dbReference type="EMBL" id="CP025688">
    <property type="protein sequence ID" value="QAA23163.1"/>
    <property type="molecule type" value="Genomic_DNA"/>
</dbReference>
<keyword evidence="3" id="KW-1185">Reference proteome</keyword>
<dbReference type="InterPro" id="IPR045536">
    <property type="entry name" value="DUF6431"/>
</dbReference>
<protein>
    <recommendedName>
        <fullName evidence="1">DUF6431 domain-containing protein</fullName>
    </recommendedName>
</protein>
<dbReference type="Proteomes" id="UP000285882">
    <property type="component" value="Chromosome"/>
</dbReference>
<evidence type="ECO:0000313" key="3">
    <source>
        <dbReference type="Proteomes" id="UP000285882"/>
    </source>
</evidence>
<evidence type="ECO:0000259" key="1">
    <source>
        <dbReference type="Pfam" id="PF20020"/>
    </source>
</evidence>
<sequence>MHHELPDLLLPYKRYEVSCFERVVSQSDQVDVAVDNSTLFRWNRWFLDFIEYWLACLRSIDLRFQLDIDPENSPSKDSLTVLERVGRIFGDGPGWLSQMTKPIVNVNLWLQTRSAFLSD</sequence>
<evidence type="ECO:0000313" key="2">
    <source>
        <dbReference type="EMBL" id="QAA23163.1"/>
    </source>
</evidence>
<organism evidence="2 3">
    <name type="scientific">Sporolactobacillus terrae</name>
    <dbReference type="NCBI Taxonomy" id="269673"/>
    <lineage>
        <taxon>Bacteria</taxon>
        <taxon>Bacillati</taxon>
        <taxon>Bacillota</taxon>
        <taxon>Bacilli</taxon>
        <taxon>Bacillales</taxon>
        <taxon>Sporolactobacillaceae</taxon>
        <taxon>Sporolactobacillus</taxon>
    </lineage>
</organism>
<dbReference type="Pfam" id="PF20020">
    <property type="entry name" value="DUF6431"/>
    <property type="match status" value="1"/>
</dbReference>
<feature type="domain" description="DUF6431" evidence="1">
    <location>
        <begin position="1"/>
        <end position="42"/>
    </location>
</feature>
<name>A0ABX5Q929_9BACL</name>